<dbReference type="GO" id="GO:0003677">
    <property type="term" value="F:DNA binding"/>
    <property type="evidence" value="ECO:0007669"/>
    <property type="project" value="UniProtKB-KW"/>
</dbReference>
<keyword evidence="1" id="KW-0678">Repressor</keyword>
<dbReference type="Gene3D" id="3.40.50.2300">
    <property type="match status" value="2"/>
</dbReference>
<dbReference type="EMBL" id="JBBUKT010000006">
    <property type="protein sequence ID" value="MEK7952223.1"/>
    <property type="molecule type" value="Genomic_DNA"/>
</dbReference>
<dbReference type="Pfam" id="PF00356">
    <property type="entry name" value="LacI"/>
    <property type="match status" value="1"/>
</dbReference>
<dbReference type="PROSITE" id="PS50932">
    <property type="entry name" value="HTH_LACI_2"/>
    <property type="match status" value="1"/>
</dbReference>
<evidence type="ECO:0000313" key="6">
    <source>
        <dbReference type="EMBL" id="MEK7952223.1"/>
    </source>
</evidence>
<dbReference type="RefSeq" id="WP_341405981.1">
    <property type="nucleotide sequence ID" value="NZ_JBBUKT010000006.1"/>
</dbReference>
<protein>
    <submittedName>
        <fullName evidence="6">LacI family DNA-binding transcriptional regulator</fullName>
    </submittedName>
</protein>
<comment type="caution">
    <text evidence="6">The sequence shown here is derived from an EMBL/GenBank/DDBJ whole genome shotgun (WGS) entry which is preliminary data.</text>
</comment>
<evidence type="ECO:0000256" key="1">
    <source>
        <dbReference type="ARBA" id="ARBA00022491"/>
    </source>
</evidence>
<keyword evidence="3 6" id="KW-0238">DNA-binding</keyword>
<evidence type="ECO:0000313" key="7">
    <source>
        <dbReference type="Proteomes" id="UP001371305"/>
    </source>
</evidence>
<keyword evidence="2" id="KW-0805">Transcription regulation</keyword>
<keyword evidence="4" id="KW-0804">Transcription</keyword>
<feature type="domain" description="HTH lacI-type" evidence="5">
    <location>
        <begin position="14"/>
        <end position="68"/>
    </location>
</feature>
<keyword evidence="7" id="KW-1185">Reference proteome</keyword>
<proteinExistence type="predicted"/>
<accession>A0ABU9AXF9</accession>
<dbReference type="PANTHER" id="PTHR30146">
    <property type="entry name" value="LACI-RELATED TRANSCRIPTIONAL REPRESSOR"/>
    <property type="match status" value="1"/>
</dbReference>
<reference evidence="6 7" key="1">
    <citation type="submission" date="2024-04" db="EMBL/GenBank/DDBJ databases">
        <title>Luteolibacter sp. isolated from soil.</title>
        <authorList>
            <person name="An J."/>
        </authorList>
    </citation>
    <scope>NUCLEOTIDE SEQUENCE [LARGE SCALE GENOMIC DNA]</scope>
    <source>
        <strain evidence="6 7">Y139</strain>
    </source>
</reference>
<evidence type="ECO:0000256" key="4">
    <source>
        <dbReference type="ARBA" id="ARBA00023163"/>
    </source>
</evidence>
<dbReference type="CDD" id="cd01392">
    <property type="entry name" value="HTH_LacI"/>
    <property type="match status" value="1"/>
</dbReference>
<evidence type="ECO:0000259" key="5">
    <source>
        <dbReference type="PROSITE" id="PS50932"/>
    </source>
</evidence>
<dbReference type="SMART" id="SM00354">
    <property type="entry name" value="HTH_LACI"/>
    <property type="match status" value="1"/>
</dbReference>
<organism evidence="6 7">
    <name type="scientific">Luteolibacter soli</name>
    <dbReference type="NCBI Taxonomy" id="3135280"/>
    <lineage>
        <taxon>Bacteria</taxon>
        <taxon>Pseudomonadati</taxon>
        <taxon>Verrucomicrobiota</taxon>
        <taxon>Verrucomicrobiia</taxon>
        <taxon>Verrucomicrobiales</taxon>
        <taxon>Verrucomicrobiaceae</taxon>
        <taxon>Luteolibacter</taxon>
    </lineage>
</organism>
<dbReference type="InterPro" id="IPR010982">
    <property type="entry name" value="Lambda_DNA-bd_dom_sf"/>
</dbReference>
<name>A0ABU9AXF9_9BACT</name>
<dbReference type="Gene3D" id="1.10.260.40">
    <property type="entry name" value="lambda repressor-like DNA-binding domains"/>
    <property type="match status" value="1"/>
</dbReference>
<sequence>MNGTLDAEAIREPISQRDIARHFGVSHVTVSLALRHSRRVSASLSEEIRVYAEKVGYRSDPVLLALSAYRDRKRTGQVRGAIAWVNAWSKPGELRAHPEVERFWLGAFAAAGERRYRLEEFRLGSELSAERLHEVLETRDIRGLIVPPHVSSEGWNGFPWEKYAVVSFGRCCNGPRGHSVVPSAAANLLLAIRKLREAGHRRIGCLTGSSLLRQAGYCMMECLPMVKRGLPGDDDLAILDLTGVSGSKVSAKVRAWVRANELDAIVADDATTIEAIEVPHGVTMVTLAGAGSAGVDPGSEEIGRTAVQMLDSLMEERARGNRVLFREVAVEGTWRG</sequence>
<dbReference type="PANTHER" id="PTHR30146:SF148">
    <property type="entry name" value="HTH-TYPE TRANSCRIPTIONAL REPRESSOR PURR-RELATED"/>
    <property type="match status" value="1"/>
</dbReference>
<dbReference type="InterPro" id="IPR028082">
    <property type="entry name" value="Peripla_BP_I"/>
</dbReference>
<dbReference type="SUPFAM" id="SSF53822">
    <property type="entry name" value="Periplasmic binding protein-like I"/>
    <property type="match status" value="1"/>
</dbReference>
<gene>
    <name evidence="6" type="ORF">WKV53_17065</name>
</gene>
<evidence type="ECO:0000256" key="3">
    <source>
        <dbReference type="ARBA" id="ARBA00023125"/>
    </source>
</evidence>
<dbReference type="Proteomes" id="UP001371305">
    <property type="component" value="Unassembled WGS sequence"/>
</dbReference>
<evidence type="ECO:0000256" key="2">
    <source>
        <dbReference type="ARBA" id="ARBA00023015"/>
    </source>
</evidence>
<dbReference type="InterPro" id="IPR000843">
    <property type="entry name" value="HTH_LacI"/>
</dbReference>
<dbReference type="SUPFAM" id="SSF47413">
    <property type="entry name" value="lambda repressor-like DNA-binding domains"/>
    <property type="match status" value="1"/>
</dbReference>